<accession>A0A9Q0ZFP4</accession>
<comment type="caution">
    <text evidence="2">The sequence shown here is derived from an EMBL/GenBank/DDBJ whole genome shotgun (WGS) entry which is preliminary data.</text>
</comment>
<reference evidence="2" key="2">
    <citation type="journal article" date="2023" name="Int. J. Mol. Sci.">
        <title>De Novo Assembly and Annotation of 11 Diverse Shrub Willow (Salix) Genomes Reveals Novel Gene Organization in Sex-Linked Regions.</title>
        <authorList>
            <person name="Hyden B."/>
            <person name="Feng K."/>
            <person name="Yates T.B."/>
            <person name="Jawdy S."/>
            <person name="Cereghino C."/>
            <person name="Smart L.B."/>
            <person name="Muchero W."/>
        </authorList>
    </citation>
    <scope>NUCLEOTIDE SEQUENCE</scope>
    <source>
        <tissue evidence="2">Shoot tip</tissue>
    </source>
</reference>
<feature type="region of interest" description="Disordered" evidence="1">
    <location>
        <begin position="1"/>
        <end position="181"/>
    </location>
</feature>
<protein>
    <submittedName>
        <fullName evidence="2">PROTEIN putative-RELATED</fullName>
    </submittedName>
</protein>
<reference evidence="2" key="1">
    <citation type="submission" date="2022-11" db="EMBL/GenBank/DDBJ databases">
        <authorList>
            <person name="Hyden B.L."/>
            <person name="Feng K."/>
            <person name="Yates T."/>
            <person name="Jawdy S."/>
            <person name="Smart L.B."/>
            <person name="Muchero W."/>
        </authorList>
    </citation>
    <scope>NUCLEOTIDE SEQUENCE</scope>
    <source>
        <tissue evidence="2">Shoot tip</tissue>
    </source>
</reference>
<organism evidence="2 3">
    <name type="scientific">Salix koriyanagi</name>
    <dbReference type="NCBI Taxonomy" id="2511006"/>
    <lineage>
        <taxon>Eukaryota</taxon>
        <taxon>Viridiplantae</taxon>
        <taxon>Streptophyta</taxon>
        <taxon>Embryophyta</taxon>
        <taxon>Tracheophyta</taxon>
        <taxon>Spermatophyta</taxon>
        <taxon>Magnoliopsida</taxon>
        <taxon>eudicotyledons</taxon>
        <taxon>Gunneridae</taxon>
        <taxon>Pentapetalae</taxon>
        <taxon>rosids</taxon>
        <taxon>fabids</taxon>
        <taxon>Malpighiales</taxon>
        <taxon>Salicaceae</taxon>
        <taxon>Saliceae</taxon>
        <taxon>Salix</taxon>
    </lineage>
</organism>
<dbReference type="Proteomes" id="UP001151752">
    <property type="component" value="Chromosome 7"/>
</dbReference>
<keyword evidence="3" id="KW-1185">Reference proteome</keyword>
<feature type="compositionally biased region" description="Basic and acidic residues" evidence="1">
    <location>
        <begin position="137"/>
        <end position="166"/>
    </location>
</feature>
<dbReference type="AlphaFoldDB" id="A0A9Q0ZFP4"/>
<gene>
    <name evidence="2" type="ORF">OIU74_004630</name>
</gene>
<evidence type="ECO:0000313" key="2">
    <source>
        <dbReference type="EMBL" id="KAJ6732717.1"/>
    </source>
</evidence>
<evidence type="ECO:0000256" key="1">
    <source>
        <dbReference type="SAM" id="MobiDB-lite"/>
    </source>
</evidence>
<dbReference type="EMBL" id="JAPFFM010000011">
    <property type="protein sequence ID" value="KAJ6732717.1"/>
    <property type="molecule type" value="Genomic_DNA"/>
</dbReference>
<name>A0A9Q0ZFP4_9ROSI</name>
<feature type="non-terminal residue" evidence="2">
    <location>
        <position position="181"/>
    </location>
</feature>
<evidence type="ECO:0000313" key="3">
    <source>
        <dbReference type="Proteomes" id="UP001151752"/>
    </source>
</evidence>
<feature type="compositionally biased region" description="Basic and acidic residues" evidence="1">
    <location>
        <begin position="1"/>
        <end position="93"/>
    </location>
</feature>
<sequence>MENEESKESESINRETEKSKVNEESKESESSHRETEDSKEHEDSKETANENKENASEEKERVEESQQKEIKEVVEQSNEAENKEKELESKVTVEDQVNDGNDSHSEEARGEQYKGDNASSEVDHQTQNDTPEEEGQGDLKKSGEVEPVENKEKTQENEVPKVKESDSGENDDSTNVKTSED</sequence>
<proteinExistence type="predicted"/>
<feature type="compositionally biased region" description="Basic and acidic residues" evidence="1">
    <location>
        <begin position="101"/>
        <end position="114"/>
    </location>
</feature>